<protein>
    <recommendedName>
        <fullName evidence="4">Secreted protein</fullName>
    </recommendedName>
</protein>
<organism evidence="2 3">
    <name type="scientific">Actinophytocola gossypii</name>
    <dbReference type="NCBI Taxonomy" id="2812003"/>
    <lineage>
        <taxon>Bacteria</taxon>
        <taxon>Bacillati</taxon>
        <taxon>Actinomycetota</taxon>
        <taxon>Actinomycetes</taxon>
        <taxon>Pseudonocardiales</taxon>
        <taxon>Pseudonocardiaceae</taxon>
    </lineage>
</organism>
<evidence type="ECO:0000256" key="1">
    <source>
        <dbReference type="SAM" id="SignalP"/>
    </source>
</evidence>
<keyword evidence="3" id="KW-1185">Reference proteome</keyword>
<reference evidence="2 3" key="1">
    <citation type="submission" date="2021-02" db="EMBL/GenBank/DDBJ databases">
        <title>Actinophytocola xerophila sp. nov., isolated from soil of cotton cropping field.</title>
        <authorList>
            <person name="Huang R."/>
            <person name="Chen X."/>
            <person name="Ge X."/>
            <person name="Liu W."/>
        </authorList>
    </citation>
    <scope>NUCLEOTIDE SEQUENCE [LARGE SCALE GENOMIC DNA]</scope>
    <source>
        <strain evidence="2 3">S1-96</strain>
    </source>
</reference>
<evidence type="ECO:0000313" key="3">
    <source>
        <dbReference type="Proteomes" id="UP001156441"/>
    </source>
</evidence>
<name>A0ABT2JDX4_9PSEU</name>
<dbReference type="EMBL" id="JAFFZE010000017">
    <property type="protein sequence ID" value="MCT2586087.1"/>
    <property type="molecule type" value="Genomic_DNA"/>
</dbReference>
<dbReference type="Proteomes" id="UP001156441">
    <property type="component" value="Unassembled WGS sequence"/>
</dbReference>
<comment type="caution">
    <text evidence="2">The sequence shown here is derived from an EMBL/GenBank/DDBJ whole genome shotgun (WGS) entry which is preliminary data.</text>
</comment>
<evidence type="ECO:0008006" key="4">
    <source>
        <dbReference type="Google" id="ProtNLM"/>
    </source>
</evidence>
<accession>A0ABT2JDX4</accession>
<keyword evidence="1" id="KW-0732">Signal</keyword>
<feature type="signal peptide" evidence="1">
    <location>
        <begin position="1"/>
        <end position="29"/>
    </location>
</feature>
<proteinExistence type="predicted"/>
<feature type="chain" id="PRO_5047411383" description="Secreted protein" evidence="1">
    <location>
        <begin position="30"/>
        <end position="120"/>
    </location>
</feature>
<dbReference type="RefSeq" id="WP_260193871.1">
    <property type="nucleotide sequence ID" value="NZ_JAFFZE010000017.1"/>
</dbReference>
<evidence type="ECO:0000313" key="2">
    <source>
        <dbReference type="EMBL" id="MCT2586087.1"/>
    </source>
</evidence>
<sequence>MIKKAAITLGASLALAAGGAMFTAPVAHADSSASTTGARATFTSYGEVFRLYDTKCDGNPVYLVYSVNNGTENRHNFSGGCGESAKYNKSFAEGAYVEYKACVDIRPGIDKCSGWSDDNA</sequence>
<gene>
    <name evidence="2" type="ORF">JT362_23490</name>
</gene>